<dbReference type="PROSITE" id="PS51257">
    <property type="entry name" value="PROKAR_LIPOPROTEIN"/>
    <property type="match status" value="1"/>
</dbReference>
<keyword evidence="5" id="KW-0472">Membrane</keyword>
<evidence type="ECO:0000256" key="1">
    <source>
        <dbReference type="ARBA" id="ARBA00004635"/>
    </source>
</evidence>
<dbReference type="RefSeq" id="WP_069033583.1">
    <property type="nucleotide sequence ID" value="NZ_MDKC01000011.1"/>
</dbReference>
<gene>
    <name evidence="10" type="ORF">BED47_21185</name>
</gene>
<evidence type="ECO:0008006" key="12">
    <source>
        <dbReference type="Google" id="ProtNLM"/>
    </source>
</evidence>
<evidence type="ECO:0000256" key="4">
    <source>
        <dbReference type="ARBA" id="ARBA00022729"/>
    </source>
</evidence>
<dbReference type="PANTHER" id="PTHR35789:SF1">
    <property type="entry name" value="SPORE GERMINATION PROTEIN B3"/>
    <property type="match status" value="1"/>
</dbReference>
<dbReference type="NCBIfam" id="TIGR02887">
    <property type="entry name" value="spore_ger_x_C"/>
    <property type="match status" value="1"/>
</dbReference>
<proteinExistence type="inferred from homology"/>
<evidence type="ECO:0000259" key="9">
    <source>
        <dbReference type="Pfam" id="PF25198"/>
    </source>
</evidence>
<dbReference type="Pfam" id="PF25198">
    <property type="entry name" value="Spore_GerAC_N"/>
    <property type="match status" value="1"/>
</dbReference>
<organism evidence="10 11">
    <name type="scientific">Gottfriedia luciferensis</name>
    <dbReference type="NCBI Taxonomy" id="178774"/>
    <lineage>
        <taxon>Bacteria</taxon>
        <taxon>Bacillati</taxon>
        <taxon>Bacillota</taxon>
        <taxon>Bacilli</taxon>
        <taxon>Bacillales</taxon>
        <taxon>Bacillaceae</taxon>
        <taxon>Gottfriedia</taxon>
    </lineage>
</organism>
<feature type="domain" description="Spore germination GerAC-like C-terminal" evidence="8">
    <location>
        <begin position="224"/>
        <end position="387"/>
    </location>
</feature>
<dbReference type="Gene3D" id="3.30.300.210">
    <property type="entry name" value="Nutrient germinant receptor protein C, domain 3"/>
    <property type="match status" value="1"/>
</dbReference>
<evidence type="ECO:0000256" key="7">
    <source>
        <dbReference type="ARBA" id="ARBA00023288"/>
    </source>
</evidence>
<reference evidence="10 11" key="1">
    <citation type="submission" date="2016-07" db="EMBL/GenBank/DDBJ databases">
        <authorList>
            <person name="Townsley L."/>
            <person name="Shank E.A."/>
        </authorList>
    </citation>
    <scope>NUCLEOTIDE SEQUENCE [LARGE SCALE GENOMIC DNA]</scope>
    <source>
        <strain evidence="10 11">CH01</strain>
    </source>
</reference>
<evidence type="ECO:0000256" key="3">
    <source>
        <dbReference type="ARBA" id="ARBA00022544"/>
    </source>
</evidence>
<dbReference type="InterPro" id="IPR038501">
    <property type="entry name" value="Spore_GerAC_C_sf"/>
</dbReference>
<feature type="domain" description="Spore germination protein N-terminal" evidence="9">
    <location>
        <begin position="21"/>
        <end position="199"/>
    </location>
</feature>
<comment type="subcellular location">
    <subcellularLocation>
        <location evidence="1">Membrane</location>
        <topology evidence="1">Lipid-anchor</topology>
    </subcellularLocation>
</comment>
<name>A0ABX2ZSP4_9BACI</name>
<evidence type="ECO:0000313" key="11">
    <source>
        <dbReference type="Proteomes" id="UP000094580"/>
    </source>
</evidence>
<protein>
    <recommendedName>
        <fullName evidence="12">Ger(X)C family spore germination protein</fullName>
    </recommendedName>
</protein>
<keyword evidence="3" id="KW-0309">Germination</keyword>
<evidence type="ECO:0000256" key="6">
    <source>
        <dbReference type="ARBA" id="ARBA00023139"/>
    </source>
</evidence>
<dbReference type="InterPro" id="IPR046953">
    <property type="entry name" value="Spore_GerAC-like_C"/>
</dbReference>
<evidence type="ECO:0000256" key="2">
    <source>
        <dbReference type="ARBA" id="ARBA00007886"/>
    </source>
</evidence>
<keyword evidence="6" id="KW-0564">Palmitate</keyword>
<dbReference type="EMBL" id="MDKC01000011">
    <property type="protein sequence ID" value="ODG92186.1"/>
    <property type="molecule type" value="Genomic_DNA"/>
</dbReference>
<comment type="caution">
    <text evidence="10">The sequence shown here is derived from an EMBL/GenBank/DDBJ whole genome shotgun (WGS) entry which is preliminary data.</text>
</comment>
<comment type="similarity">
    <text evidence="2">Belongs to the GerABKC lipoprotein family.</text>
</comment>
<dbReference type="InterPro" id="IPR008844">
    <property type="entry name" value="Spore_GerAC-like"/>
</dbReference>
<dbReference type="InterPro" id="IPR057336">
    <property type="entry name" value="GerAC_N"/>
</dbReference>
<dbReference type="Pfam" id="PF05504">
    <property type="entry name" value="Spore_GerAC"/>
    <property type="match status" value="1"/>
</dbReference>
<sequence>MKKKFFNSFLIVSMLLGGCSNYKELNQVSIVVAIGIDYLPKEKKYHVITQIFNPSAIATTTQSGSQSVPVIALDEKGRTILEAVRNVSKKGSRQNIYSHVALIVIGETLAKERSLNYIFDVFERDSKVRVNIPVIIARNKSVGEIMNNITSLDKISAKSIVGKIKNTSALLGENQETLMRQAISAISSSGREPVINGVSIENESESSETLENANKVTSSYDKINGTGIFRDGKLVGWLDGPPAKSIQIIDNLIKETNVQIPCNKKEFDSMELTRVKSMTEIKIKDNIPIINIKIKSIGHIDEVFCNANFDKAKTLNKYEKSAENVIKQSMEKGISEVKKFGGDAFGFGEKLYMVNPKIYKKYEGNWNDTFKKAKVTVSVDVQINNVGMRRKSYPY</sequence>
<evidence type="ECO:0000259" key="8">
    <source>
        <dbReference type="Pfam" id="PF05504"/>
    </source>
</evidence>
<keyword evidence="11" id="KW-1185">Reference proteome</keyword>
<keyword evidence="7" id="KW-0449">Lipoprotein</keyword>
<evidence type="ECO:0000313" key="10">
    <source>
        <dbReference type="EMBL" id="ODG92186.1"/>
    </source>
</evidence>
<evidence type="ECO:0000256" key="5">
    <source>
        <dbReference type="ARBA" id="ARBA00023136"/>
    </source>
</evidence>
<dbReference type="PANTHER" id="PTHR35789">
    <property type="entry name" value="SPORE GERMINATION PROTEIN B3"/>
    <property type="match status" value="1"/>
</dbReference>
<keyword evidence="4" id="KW-0732">Signal</keyword>
<accession>A0ABX2ZSP4</accession>
<dbReference type="Gene3D" id="6.20.190.10">
    <property type="entry name" value="Nutrient germinant receptor protein C, domain 1"/>
    <property type="match status" value="1"/>
</dbReference>
<dbReference type="Proteomes" id="UP000094580">
    <property type="component" value="Unassembled WGS sequence"/>
</dbReference>